<keyword evidence="2 8" id="KW-0963">Cytoplasm</keyword>
<name>U4KQC9_9MOLU</name>
<protein>
    <recommendedName>
        <fullName evidence="8">tRNA(Ile)-lysidine synthase</fullName>
        <ecNumber evidence="8">6.3.4.19</ecNumber>
    </recommendedName>
    <alternativeName>
        <fullName evidence="8">tRNA(Ile)-2-lysyl-cytidine synthase</fullName>
    </alternativeName>
    <alternativeName>
        <fullName evidence="8">tRNA(Ile)-lysidine synthetase</fullName>
    </alternativeName>
</protein>
<evidence type="ECO:0000313" key="11">
    <source>
        <dbReference type="Proteomes" id="UP000032737"/>
    </source>
</evidence>
<dbReference type="AlphaFoldDB" id="U4KQC9"/>
<dbReference type="HAMAP" id="MF_01161">
    <property type="entry name" value="tRNA_Ile_lys_synt"/>
    <property type="match status" value="1"/>
</dbReference>
<dbReference type="STRING" id="61635.BN85316340"/>
<dbReference type="PANTHER" id="PTHR43033:SF1">
    <property type="entry name" value="TRNA(ILE)-LYSIDINE SYNTHASE-RELATED"/>
    <property type="match status" value="1"/>
</dbReference>
<dbReference type="InterPro" id="IPR014729">
    <property type="entry name" value="Rossmann-like_a/b/a_fold"/>
</dbReference>
<dbReference type="PANTHER" id="PTHR43033">
    <property type="entry name" value="TRNA(ILE)-LYSIDINE SYNTHASE-RELATED"/>
    <property type="match status" value="1"/>
</dbReference>
<evidence type="ECO:0000256" key="5">
    <source>
        <dbReference type="ARBA" id="ARBA00022741"/>
    </source>
</evidence>
<dbReference type="EC" id="6.3.4.19" evidence="8"/>
<gene>
    <name evidence="8 10" type="primary">tilS</name>
    <name evidence="10" type="ORF">BN85316340</name>
</gene>
<dbReference type="InterPro" id="IPR012796">
    <property type="entry name" value="Lysidine-tRNA-synth_C"/>
</dbReference>
<dbReference type="EMBL" id="FO681348">
    <property type="protein sequence ID" value="CCV66655.1"/>
    <property type="molecule type" value="Genomic_DNA"/>
</dbReference>
<dbReference type="RefSeq" id="WP_030005505.1">
    <property type="nucleotide sequence ID" value="NC_022549.1"/>
</dbReference>
<dbReference type="GO" id="GO:0032267">
    <property type="term" value="F:tRNA(Ile)-lysidine synthase activity"/>
    <property type="evidence" value="ECO:0007669"/>
    <property type="project" value="UniProtKB-EC"/>
</dbReference>
<dbReference type="KEGG" id="abra:BN85316340"/>
<feature type="binding site" evidence="8">
    <location>
        <begin position="22"/>
        <end position="27"/>
    </location>
    <ligand>
        <name>ATP</name>
        <dbReference type="ChEBI" id="CHEBI:30616"/>
    </ligand>
</feature>
<keyword evidence="3 8" id="KW-0436">Ligase</keyword>
<evidence type="ECO:0000313" key="10">
    <source>
        <dbReference type="EMBL" id="CCV66655.1"/>
    </source>
</evidence>
<keyword evidence="6 8" id="KW-0067">ATP-binding</keyword>
<evidence type="ECO:0000256" key="2">
    <source>
        <dbReference type="ARBA" id="ARBA00022490"/>
    </source>
</evidence>
<sequence>MNNIKLLGLNELKNTPLIASISGGVDSMVLLDLLIKENYQIIVVHFNHNKRLESLAEANALKDYTSKRNIPFEYIQLEPINDNFQAEAHKLRKKHLIEIAKKYQSTHIITAHHLNDLAETILMKLSRGSNLYGYAGMQIAHQEKEMTYLKPLLHEKKQTLYDYATAHDLMYFEDASNQADTYTRNRFRNHIVVALEKENNQFLEKTLQFSNLINETSNYILKQVKPYLTKDKLNVTEFNTLDVVLKKAILSKKMEQNNIEVTNQKLEDAIHFLSTSGPNQSLDLSKDYVLQRVYNQAQIRQKSSPKPFKMQLDLNALNILPNMGYITFLKDQFNSSNYEIKLCYNKLALPLYVRSRENGDTLIFPYGKKKLKDFYIDHKIPKYLRDTDLIITDCNNQILAVLGRYYNKVETNNEQLTLVYKRGI</sequence>
<evidence type="ECO:0000256" key="3">
    <source>
        <dbReference type="ARBA" id="ARBA00022598"/>
    </source>
</evidence>
<dbReference type="InterPro" id="IPR012795">
    <property type="entry name" value="tRNA_Ile_lys_synt_N"/>
</dbReference>
<dbReference type="SUPFAM" id="SSF52402">
    <property type="entry name" value="Adenine nucleotide alpha hydrolases-like"/>
    <property type="match status" value="1"/>
</dbReference>
<comment type="domain">
    <text evidence="8">The N-terminal region contains the highly conserved SGGXDS motif, predicted to be a P-loop motif involved in ATP binding.</text>
</comment>
<evidence type="ECO:0000256" key="1">
    <source>
        <dbReference type="ARBA" id="ARBA00004496"/>
    </source>
</evidence>
<comment type="catalytic activity">
    <reaction evidence="7 8">
        <text>cytidine(34) in tRNA(Ile2) + L-lysine + ATP = lysidine(34) in tRNA(Ile2) + AMP + diphosphate + H(+)</text>
        <dbReference type="Rhea" id="RHEA:43744"/>
        <dbReference type="Rhea" id="RHEA-COMP:10625"/>
        <dbReference type="Rhea" id="RHEA-COMP:10670"/>
        <dbReference type="ChEBI" id="CHEBI:15378"/>
        <dbReference type="ChEBI" id="CHEBI:30616"/>
        <dbReference type="ChEBI" id="CHEBI:32551"/>
        <dbReference type="ChEBI" id="CHEBI:33019"/>
        <dbReference type="ChEBI" id="CHEBI:82748"/>
        <dbReference type="ChEBI" id="CHEBI:83665"/>
        <dbReference type="ChEBI" id="CHEBI:456215"/>
        <dbReference type="EC" id="6.3.4.19"/>
    </reaction>
</comment>
<dbReference type="GO" id="GO:0006400">
    <property type="term" value="P:tRNA modification"/>
    <property type="evidence" value="ECO:0007669"/>
    <property type="project" value="UniProtKB-UniRule"/>
</dbReference>
<dbReference type="OrthoDB" id="9807403at2"/>
<dbReference type="Gene3D" id="3.40.50.620">
    <property type="entry name" value="HUPs"/>
    <property type="match status" value="1"/>
</dbReference>
<dbReference type="Pfam" id="PF11734">
    <property type="entry name" value="TilS_C"/>
    <property type="match status" value="1"/>
</dbReference>
<dbReference type="CDD" id="cd01992">
    <property type="entry name" value="TilS_N"/>
    <property type="match status" value="1"/>
</dbReference>
<dbReference type="NCBIfam" id="TIGR02432">
    <property type="entry name" value="lysidine_TilS_N"/>
    <property type="match status" value="1"/>
</dbReference>
<keyword evidence="11" id="KW-1185">Reference proteome</keyword>
<keyword evidence="4 8" id="KW-0819">tRNA processing</keyword>
<comment type="function">
    <text evidence="8">Ligates lysine onto the cytidine present at position 34 of the AUA codon-specific tRNA(Ile) that contains the anticodon CAU, in an ATP-dependent manner. Cytidine is converted to lysidine, thus changing the amino acid specificity of the tRNA from methionine to isoleucine.</text>
</comment>
<comment type="subcellular location">
    <subcellularLocation>
        <location evidence="1 8">Cytoplasm</location>
    </subcellularLocation>
</comment>
<evidence type="ECO:0000256" key="8">
    <source>
        <dbReference type="HAMAP-Rule" id="MF_01161"/>
    </source>
</evidence>
<dbReference type="SUPFAM" id="SSF56037">
    <property type="entry name" value="PheT/TilS domain"/>
    <property type="match status" value="1"/>
</dbReference>
<comment type="similarity">
    <text evidence="8">Belongs to the tRNA(Ile)-lysidine synthase family.</text>
</comment>
<accession>U4KQC9</accession>
<dbReference type="GO" id="GO:0005737">
    <property type="term" value="C:cytoplasm"/>
    <property type="evidence" value="ECO:0007669"/>
    <property type="project" value="UniProtKB-SubCell"/>
</dbReference>
<dbReference type="SMART" id="SM00977">
    <property type="entry name" value="TilS_C"/>
    <property type="match status" value="1"/>
</dbReference>
<dbReference type="InterPro" id="IPR011063">
    <property type="entry name" value="TilS/TtcA_N"/>
</dbReference>
<dbReference type="NCBIfam" id="TIGR02433">
    <property type="entry name" value="lysidine_TilS_C"/>
    <property type="match status" value="1"/>
</dbReference>
<evidence type="ECO:0000259" key="9">
    <source>
        <dbReference type="SMART" id="SM00977"/>
    </source>
</evidence>
<proteinExistence type="inferred from homology"/>
<dbReference type="HOGENOM" id="CLU_018869_0_2_14"/>
<reference evidence="10 11" key="1">
    <citation type="journal article" date="2013" name="J. Mol. Microbiol. Biotechnol.">
        <title>Analysis of the Complete Genomes of Acholeplasma brassicae , A. palmae and A. laidlawii and Their Comparison to the Obligate Parasites from ' Candidatus Phytoplasma'.</title>
        <authorList>
            <person name="Kube M."/>
            <person name="Siewert C."/>
            <person name="Migdoll A.M."/>
            <person name="Duduk B."/>
            <person name="Holz S."/>
            <person name="Rabus R."/>
            <person name="Seemuller E."/>
            <person name="Mitrovic J."/>
            <person name="Muller I."/>
            <person name="Buttner C."/>
            <person name="Reinhardt R."/>
        </authorList>
    </citation>
    <scope>NUCLEOTIDE SEQUENCE [LARGE SCALE GENOMIC DNA]</scope>
    <source>
        <strain evidence="11">0502</strain>
    </source>
</reference>
<dbReference type="GO" id="GO:0005524">
    <property type="term" value="F:ATP binding"/>
    <property type="evidence" value="ECO:0007669"/>
    <property type="project" value="UniProtKB-UniRule"/>
</dbReference>
<dbReference type="InterPro" id="IPR012094">
    <property type="entry name" value="tRNA_Ile_lys_synt"/>
</dbReference>
<organism evidence="10 11">
    <name type="scientific">Acholeplasma brassicae</name>
    <dbReference type="NCBI Taxonomy" id="61635"/>
    <lineage>
        <taxon>Bacteria</taxon>
        <taxon>Bacillati</taxon>
        <taxon>Mycoplasmatota</taxon>
        <taxon>Mollicutes</taxon>
        <taxon>Acholeplasmatales</taxon>
        <taxon>Acholeplasmataceae</taxon>
        <taxon>Acholeplasma</taxon>
    </lineage>
</organism>
<feature type="domain" description="Lysidine-tRNA(Ile) synthetase C-terminal" evidence="9">
    <location>
        <begin position="351"/>
        <end position="418"/>
    </location>
</feature>
<evidence type="ECO:0000256" key="7">
    <source>
        <dbReference type="ARBA" id="ARBA00048539"/>
    </source>
</evidence>
<evidence type="ECO:0000256" key="4">
    <source>
        <dbReference type="ARBA" id="ARBA00022694"/>
    </source>
</evidence>
<evidence type="ECO:0000256" key="6">
    <source>
        <dbReference type="ARBA" id="ARBA00022840"/>
    </source>
</evidence>
<keyword evidence="5 8" id="KW-0547">Nucleotide-binding</keyword>
<dbReference type="Pfam" id="PF01171">
    <property type="entry name" value="ATP_bind_3"/>
    <property type="match status" value="1"/>
</dbReference>
<dbReference type="Proteomes" id="UP000032737">
    <property type="component" value="Chromosome"/>
</dbReference>